<dbReference type="Proteomes" id="UP000601435">
    <property type="component" value="Unassembled WGS sequence"/>
</dbReference>
<dbReference type="Pfam" id="PF21138">
    <property type="entry name" value="SMUBP-2_HCS1_1B"/>
    <property type="match status" value="1"/>
</dbReference>
<dbReference type="Pfam" id="PF13086">
    <property type="entry name" value="AAA_11"/>
    <property type="match status" value="1"/>
</dbReference>
<comment type="subcellular location">
    <subcellularLocation>
        <location evidence="2">Cytoplasm</location>
    </subcellularLocation>
    <subcellularLocation>
        <location evidence="1">Nucleus</location>
    </subcellularLocation>
</comment>
<evidence type="ECO:0000256" key="6">
    <source>
        <dbReference type="ARBA" id="ARBA00022741"/>
    </source>
</evidence>
<dbReference type="AlphaFoldDB" id="A0A812UMS2"/>
<evidence type="ECO:0000256" key="9">
    <source>
        <dbReference type="ARBA" id="ARBA00022840"/>
    </source>
</evidence>
<evidence type="ECO:0000256" key="3">
    <source>
        <dbReference type="ARBA" id="ARBA00007913"/>
    </source>
</evidence>
<dbReference type="InterPro" id="IPR001374">
    <property type="entry name" value="R3H_dom"/>
</dbReference>
<dbReference type="Gene3D" id="3.30.1370.50">
    <property type="entry name" value="R3H-like domain"/>
    <property type="match status" value="1"/>
</dbReference>
<evidence type="ECO:0000256" key="1">
    <source>
        <dbReference type="ARBA" id="ARBA00004123"/>
    </source>
</evidence>
<dbReference type="SUPFAM" id="SSF52540">
    <property type="entry name" value="P-loop containing nucleoside triphosphate hydrolases"/>
    <property type="match status" value="1"/>
</dbReference>
<reference evidence="14" key="1">
    <citation type="submission" date="2021-02" db="EMBL/GenBank/DDBJ databases">
        <authorList>
            <person name="Dougan E. K."/>
            <person name="Rhodes N."/>
            <person name="Thang M."/>
            <person name="Chan C."/>
        </authorList>
    </citation>
    <scope>NUCLEOTIDE SEQUENCE</scope>
</reference>
<evidence type="ECO:0000256" key="12">
    <source>
        <dbReference type="SAM" id="MobiDB-lite"/>
    </source>
</evidence>
<dbReference type="GO" id="GO:0005737">
    <property type="term" value="C:cytoplasm"/>
    <property type="evidence" value="ECO:0007669"/>
    <property type="project" value="UniProtKB-SubCell"/>
</dbReference>
<organism evidence="14 15">
    <name type="scientific">Symbiodinium necroappetens</name>
    <dbReference type="NCBI Taxonomy" id="1628268"/>
    <lineage>
        <taxon>Eukaryota</taxon>
        <taxon>Sar</taxon>
        <taxon>Alveolata</taxon>
        <taxon>Dinophyceae</taxon>
        <taxon>Suessiales</taxon>
        <taxon>Symbiodiniaceae</taxon>
        <taxon>Symbiodinium</taxon>
    </lineage>
</organism>
<dbReference type="InterPro" id="IPR014001">
    <property type="entry name" value="Helicase_ATP-bd"/>
</dbReference>
<dbReference type="InterPro" id="IPR036867">
    <property type="entry name" value="R3H_dom_sf"/>
</dbReference>
<name>A0A812UMS2_9DINO</name>
<dbReference type="Gene3D" id="3.40.50.300">
    <property type="entry name" value="P-loop containing nucleotide triphosphate hydrolases"/>
    <property type="match status" value="2"/>
</dbReference>
<feature type="non-terminal residue" evidence="14">
    <location>
        <position position="1"/>
    </location>
</feature>
<feature type="domain" description="R3H" evidence="13">
    <location>
        <begin position="792"/>
        <end position="858"/>
    </location>
</feature>
<dbReference type="GO" id="GO:0003677">
    <property type="term" value="F:DNA binding"/>
    <property type="evidence" value="ECO:0007669"/>
    <property type="project" value="InterPro"/>
</dbReference>
<comment type="similarity">
    <text evidence="3">Belongs to the DNA2/NAM7 helicase family.</text>
</comment>
<evidence type="ECO:0000256" key="10">
    <source>
        <dbReference type="ARBA" id="ARBA00023242"/>
    </source>
</evidence>
<evidence type="ECO:0000313" key="15">
    <source>
        <dbReference type="Proteomes" id="UP000601435"/>
    </source>
</evidence>
<dbReference type="CDD" id="cd18808">
    <property type="entry name" value="SF1_C_Upf1"/>
    <property type="match status" value="1"/>
</dbReference>
<dbReference type="InterPro" id="IPR041677">
    <property type="entry name" value="DNA2/NAM7_AAA_11"/>
</dbReference>
<dbReference type="EMBL" id="CAJNJA010027156">
    <property type="protein sequence ID" value="CAE7571014.1"/>
    <property type="molecule type" value="Genomic_DNA"/>
</dbReference>
<evidence type="ECO:0000313" key="14">
    <source>
        <dbReference type="EMBL" id="CAE7571014.1"/>
    </source>
</evidence>
<dbReference type="Gene3D" id="2.40.30.270">
    <property type="match status" value="1"/>
</dbReference>
<keyword evidence="7" id="KW-0378">Hydrolase</keyword>
<dbReference type="OrthoDB" id="6513042at2759"/>
<comment type="caution">
    <text evidence="14">The sequence shown here is derived from an EMBL/GenBank/DDBJ whole genome shotgun (WGS) entry which is preliminary data.</text>
</comment>
<keyword evidence="8" id="KW-0347">Helicase</keyword>
<dbReference type="Pfam" id="PF01424">
    <property type="entry name" value="R3H"/>
    <property type="match status" value="1"/>
</dbReference>
<dbReference type="InterPro" id="IPR027417">
    <property type="entry name" value="P-loop_NTPase"/>
</dbReference>
<keyword evidence="9" id="KW-0067">ATP-binding</keyword>
<dbReference type="InterPro" id="IPR047187">
    <property type="entry name" value="SF1_C_Upf1"/>
</dbReference>
<dbReference type="GO" id="GO:0005524">
    <property type="term" value="F:ATP binding"/>
    <property type="evidence" value="ECO:0007669"/>
    <property type="project" value="UniProtKB-KW"/>
</dbReference>
<dbReference type="PANTHER" id="PTHR43788">
    <property type="entry name" value="DNA2/NAM7 HELICASE FAMILY MEMBER"/>
    <property type="match status" value="1"/>
</dbReference>
<dbReference type="InterPro" id="IPR041679">
    <property type="entry name" value="DNA2/NAM7-like_C"/>
</dbReference>
<proteinExistence type="inferred from homology"/>
<dbReference type="InterPro" id="IPR050534">
    <property type="entry name" value="Coronavir_polyprotein_1ab"/>
</dbReference>
<dbReference type="GO" id="GO:0003723">
    <property type="term" value="F:RNA binding"/>
    <property type="evidence" value="ECO:0007669"/>
    <property type="project" value="InterPro"/>
</dbReference>
<dbReference type="CDD" id="cd18044">
    <property type="entry name" value="DEXXQc_SMUBP2"/>
    <property type="match status" value="1"/>
</dbReference>
<dbReference type="InterPro" id="IPR048761">
    <property type="entry name" value="SMUBP-2_HCS1_1B"/>
</dbReference>
<evidence type="ECO:0000256" key="5">
    <source>
        <dbReference type="ARBA" id="ARBA00022490"/>
    </source>
</evidence>
<evidence type="ECO:0000256" key="2">
    <source>
        <dbReference type="ARBA" id="ARBA00004496"/>
    </source>
</evidence>
<dbReference type="SMART" id="SM00393">
    <property type="entry name" value="R3H"/>
    <property type="match status" value="1"/>
</dbReference>
<keyword evidence="15" id="KW-1185">Reference proteome</keyword>
<dbReference type="SMART" id="SM00487">
    <property type="entry name" value="DEXDc"/>
    <property type="match status" value="1"/>
</dbReference>
<dbReference type="InterPro" id="IPR004483">
    <property type="entry name" value="SMUBP-2/Hcs1-like"/>
</dbReference>
<keyword evidence="10" id="KW-0539">Nucleus</keyword>
<dbReference type="PROSITE" id="PS51061">
    <property type="entry name" value="R3H"/>
    <property type="match status" value="1"/>
</dbReference>
<evidence type="ECO:0000259" key="13">
    <source>
        <dbReference type="PROSITE" id="PS51061"/>
    </source>
</evidence>
<dbReference type="Pfam" id="PF13087">
    <property type="entry name" value="AAA_12"/>
    <property type="match status" value="1"/>
</dbReference>
<feature type="region of interest" description="Disordered" evidence="12">
    <location>
        <begin position="960"/>
        <end position="983"/>
    </location>
</feature>
<dbReference type="NCBIfam" id="TIGR00376">
    <property type="entry name" value="IGHMBP2 family helicase"/>
    <property type="match status" value="1"/>
</dbReference>
<dbReference type="SUPFAM" id="SSF82708">
    <property type="entry name" value="R3H domain"/>
    <property type="match status" value="1"/>
</dbReference>
<dbReference type="PANTHER" id="PTHR43788:SF8">
    <property type="entry name" value="DNA-BINDING PROTEIN SMUBP-2"/>
    <property type="match status" value="1"/>
</dbReference>
<evidence type="ECO:0000256" key="11">
    <source>
        <dbReference type="ARBA" id="ARBA00048432"/>
    </source>
</evidence>
<evidence type="ECO:0000256" key="7">
    <source>
        <dbReference type="ARBA" id="ARBA00022801"/>
    </source>
</evidence>
<accession>A0A812UMS2</accession>
<keyword evidence="5" id="KW-0963">Cytoplasm</keyword>
<dbReference type="GO" id="GO:0005634">
    <property type="term" value="C:nucleus"/>
    <property type="evidence" value="ECO:0007669"/>
    <property type="project" value="UniProtKB-SubCell"/>
</dbReference>
<evidence type="ECO:0000256" key="8">
    <source>
        <dbReference type="ARBA" id="ARBA00022806"/>
    </source>
</evidence>
<dbReference type="EC" id="3.6.4.12" evidence="4"/>
<sequence length="983" mass="107213">MPSNAVSLERLSIFTYLGFTWNSYEQIFTDVECYEPQKSFVHKALLRCVPAVMAAMSGKLKRPPREDPEAFAAWCEGVLALEKAAEEEETTELLLSCSQAELQSRGLAILKLRVTEQSTALYGRACLTLERAAGDLNSHKISHGDIVGIFDQGSRPLSKAVPLASAVATRIRPETIQLAFDGDIPVDVLDGRLLNLALVSSDVTLKRYKEALDMLKGGRARSSPASALVGVCFGDAKPRFYEAKSEDNCARTDAIDCTFLASATGNLNEPQQTAVIKALRAADVAVIHGPPGTGKTTTLVSYILEAVYRKQRLLVTAPSNVAVDNLLERLADAGCRSLVRLGHPARVQENIQQFTMDNVVYASDQAELCRDIKKEIDQILGKVRSKKPQTPSKPFGNLKELWQSFAIFHRQLDRELGISSAKSACKLCALLPLQVVFATCTGAAVLHREIRRGLGSAASLEFDVVVIDEAAQALEVACWIPLLLGKKAVLAGDHQQLAACVKSTEAQQQGLDETLFGRLIDRFGDDVASLLSIQYRSNEKIMGWSSQSFYSSRLEAAPSVASQTLSLQEVPSMNISAEILEMVTSPMLFVDTAGLSMYREDGEASRSDIQQSRCNPGESRFVVHYAKMLVRAGLRPETFTVITPYSRQVEQLRADFAADADVEALRITPRINTVDSFQGQEADAVLISLVRSNTHGVVGFLSDYRRLNVAVTRARKHVLLVGDASTICNDDVLSSLYGYACDHGRVAFVQQLLDEQGGIPADPSTAAALQEERRQALARTSDKSKEKLRDKVQEEEKLRQQFQKRLRHVLDTGQSLQLPAKLNPYERAIAHEVAKELGLMHESRGEGSERRLVVWSKDGPVPNFPEPVATAAGPASEGQKGVDGAHVAAPAPEEETALEAFERRARDLLASLGPGQPAEWKSPTDVEVEVLQRLAGDLQLEVLEAGSGKKRRLQLKVLSEPAKTAAEKSAPGATPKPAEYAQA</sequence>
<comment type="catalytic activity">
    <reaction evidence="11">
        <text>ATP + H2O = ADP + phosphate + H(+)</text>
        <dbReference type="Rhea" id="RHEA:13065"/>
        <dbReference type="ChEBI" id="CHEBI:15377"/>
        <dbReference type="ChEBI" id="CHEBI:15378"/>
        <dbReference type="ChEBI" id="CHEBI:30616"/>
        <dbReference type="ChEBI" id="CHEBI:43474"/>
        <dbReference type="ChEBI" id="CHEBI:456216"/>
        <dbReference type="EC" id="3.6.4.12"/>
    </reaction>
    <physiologicalReaction direction="left-to-right" evidence="11">
        <dbReference type="Rhea" id="RHEA:13066"/>
    </physiologicalReaction>
</comment>
<gene>
    <name evidence="14" type="primary">IGHMBP2</name>
    <name evidence="14" type="ORF">SNEC2469_LOCUS16657</name>
</gene>
<dbReference type="GO" id="GO:0016787">
    <property type="term" value="F:hydrolase activity"/>
    <property type="evidence" value="ECO:0007669"/>
    <property type="project" value="UniProtKB-KW"/>
</dbReference>
<dbReference type="GO" id="GO:0043139">
    <property type="term" value="F:5'-3' DNA helicase activity"/>
    <property type="evidence" value="ECO:0007669"/>
    <property type="project" value="TreeGrafter"/>
</dbReference>
<evidence type="ECO:0000256" key="4">
    <source>
        <dbReference type="ARBA" id="ARBA00012551"/>
    </source>
</evidence>
<keyword evidence="6" id="KW-0547">Nucleotide-binding</keyword>
<protein>
    <recommendedName>
        <fullName evidence="4">DNA helicase</fullName>
        <ecNumber evidence="4">3.6.4.12</ecNumber>
    </recommendedName>
</protein>
<dbReference type="CDD" id="cd02325">
    <property type="entry name" value="R3H"/>
    <property type="match status" value="1"/>
</dbReference>